<keyword evidence="3" id="KW-0677">Repeat</keyword>
<feature type="region of interest" description="Disordered" evidence="9">
    <location>
        <begin position="379"/>
        <end position="430"/>
    </location>
</feature>
<evidence type="ECO:0000259" key="10">
    <source>
        <dbReference type="PROSITE" id="PS50157"/>
    </source>
</evidence>
<evidence type="ECO:0000256" key="7">
    <source>
        <dbReference type="ARBA" id="ARBA00023242"/>
    </source>
</evidence>
<gene>
    <name evidence="11" type="ORF">BG011_004949</name>
</gene>
<reference evidence="11" key="1">
    <citation type="journal article" date="2020" name="Fungal Divers.">
        <title>Resolving the Mortierellaceae phylogeny through synthesis of multi-gene phylogenetics and phylogenomics.</title>
        <authorList>
            <person name="Vandepol N."/>
            <person name="Liber J."/>
            <person name="Desiro A."/>
            <person name="Na H."/>
            <person name="Kennedy M."/>
            <person name="Barry K."/>
            <person name="Grigoriev I.V."/>
            <person name="Miller A.N."/>
            <person name="O'Donnell K."/>
            <person name="Stajich J.E."/>
            <person name="Bonito G."/>
        </authorList>
    </citation>
    <scope>NUCLEOTIDE SEQUENCE</scope>
    <source>
        <strain evidence="11">KOD948</strain>
    </source>
</reference>
<dbReference type="GO" id="GO:0005634">
    <property type="term" value="C:nucleus"/>
    <property type="evidence" value="ECO:0007669"/>
    <property type="project" value="UniProtKB-SubCell"/>
</dbReference>
<organism evidence="11 12">
    <name type="scientific">Mortierella polycephala</name>
    <dbReference type="NCBI Taxonomy" id="41804"/>
    <lineage>
        <taxon>Eukaryota</taxon>
        <taxon>Fungi</taxon>
        <taxon>Fungi incertae sedis</taxon>
        <taxon>Mucoromycota</taxon>
        <taxon>Mortierellomycotina</taxon>
        <taxon>Mortierellomycetes</taxon>
        <taxon>Mortierellales</taxon>
        <taxon>Mortierellaceae</taxon>
        <taxon>Mortierella</taxon>
    </lineage>
</organism>
<dbReference type="GO" id="GO:0006357">
    <property type="term" value="P:regulation of transcription by RNA polymerase II"/>
    <property type="evidence" value="ECO:0007669"/>
    <property type="project" value="TreeGrafter"/>
</dbReference>
<dbReference type="AlphaFoldDB" id="A0A9P6U200"/>
<dbReference type="Gene3D" id="3.30.160.60">
    <property type="entry name" value="Classic Zinc Finger"/>
    <property type="match status" value="2"/>
</dbReference>
<name>A0A9P6U200_9FUNG</name>
<evidence type="ECO:0000256" key="4">
    <source>
        <dbReference type="ARBA" id="ARBA00022771"/>
    </source>
</evidence>
<feature type="compositionally biased region" description="Low complexity" evidence="9">
    <location>
        <begin position="181"/>
        <end position="202"/>
    </location>
</feature>
<evidence type="ECO:0000256" key="3">
    <source>
        <dbReference type="ARBA" id="ARBA00022737"/>
    </source>
</evidence>
<keyword evidence="5" id="KW-0862">Zinc</keyword>
<dbReference type="SUPFAM" id="SSF57667">
    <property type="entry name" value="beta-beta-alpha zinc fingers"/>
    <property type="match status" value="2"/>
</dbReference>
<evidence type="ECO:0000256" key="8">
    <source>
        <dbReference type="PROSITE-ProRule" id="PRU00042"/>
    </source>
</evidence>
<dbReference type="FunFam" id="3.30.160.60:FF:000671">
    <property type="entry name" value="Zinc finger protein 26"/>
    <property type="match status" value="1"/>
</dbReference>
<evidence type="ECO:0000256" key="2">
    <source>
        <dbReference type="ARBA" id="ARBA00022723"/>
    </source>
</evidence>
<dbReference type="GO" id="GO:0003700">
    <property type="term" value="F:DNA-binding transcription factor activity"/>
    <property type="evidence" value="ECO:0007669"/>
    <property type="project" value="TreeGrafter"/>
</dbReference>
<feature type="region of interest" description="Disordered" evidence="9">
    <location>
        <begin position="146"/>
        <end position="266"/>
    </location>
</feature>
<evidence type="ECO:0000256" key="9">
    <source>
        <dbReference type="SAM" id="MobiDB-lite"/>
    </source>
</evidence>
<evidence type="ECO:0000256" key="5">
    <source>
        <dbReference type="ARBA" id="ARBA00022833"/>
    </source>
</evidence>
<comment type="caution">
    <text evidence="11">The sequence shown here is derived from an EMBL/GenBank/DDBJ whole genome shotgun (WGS) entry which is preliminary data.</text>
</comment>
<dbReference type="SMART" id="SM00355">
    <property type="entry name" value="ZnF_C2H2"/>
    <property type="match status" value="3"/>
</dbReference>
<evidence type="ECO:0000313" key="11">
    <source>
        <dbReference type="EMBL" id="KAG0255752.1"/>
    </source>
</evidence>
<keyword evidence="6" id="KW-0238">DNA-binding</keyword>
<proteinExistence type="predicted"/>
<feature type="compositionally biased region" description="Low complexity" evidence="9">
    <location>
        <begin position="379"/>
        <end position="405"/>
    </location>
</feature>
<dbReference type="InterPro" id="IPR050589">
    <property type="entry name" value="Ikaros_C2H2-ZF"/>
</dbReference>
<dbReference type="GO" id="GO:0008270">
    <property type="term" value="F:zinc ion binding"/>
    <property type="evidence" value="ECO:0007669"/>
    <property type="project" value="UniProtKB-KW"/>
</dbReference>
<dbReference type="Pfam" id="PF13912">
    <property type="entry name" value="zf-C2H2_6"/>
    <property type="match status" value="1"/>
</dbReference>
<feature type="compositionally biased region" description="Basic residues" evidence="9">
    <location>
        <begin position="241"/>
        <end position="250"/>
    </location>
</feature>
<evidence type="ECO:0000313" key="12">
    <source>
        <dbReference type="Proteomes" id="UP000726737"/>
    </source>
</evidence>
<dbReference type="PANTHER" id="PTHR24404:SF114">
    <property type="entry name" value="KLUMPFUSS, ISOFORM B-RELATED"/>
    <property type="match status" value="1"/>
</dbReference>
<dbReference type="EMBL" id="JAAAJA010000334">
    <property type="protein sequence ID" value="KAG0255752.1"/>
    <property type="molecule type" value="Genomic_DNA"/>
</dbReference>
<keyword evidence="7" id="KW-0539">Nucleus</keyword>
<dbReference type="InterPro" id="IPR036236">
    <property type="entry name" value="Znf_C2H2_sf"/>
</dbReference>
<accession>A0A9P6U200</accession>
<feature type="compositionally biased region" description="Basic and acidic residues" evidence="9">
    <location>
        <begin position="147"/>
        <end position="170"/>
    </location>
</feature>
<dbReference type="OrthoDB" id="8922241at2759"/>
<dbReference type="PANTHER" id="PTHR24404">
    <property type="entry name" value="ZINC FINGER PROTEIN"/>
    <property type="match status" value="1"/>
</dbReference>
<feature type="domain" description="C2H2-type" evidence="10">
    <location>
        <begin position="269"/>
        <end position="296"/>
    </location>
</feature>
<comment type="subcellular location">
    <subcellularLocation>
        <location evidence="1">Nucleus</location>
    </subcellularLocation>
</comment>
<feature type="compositionally biased region" description="Low complexity" evidence="9">
    <location>
        <begin position="222"/>
        <end position="236"/>
    </location>
</feature>
<dbReference type="PROSITE" id="PS00028">
    <property type="entry name" value="ZINC_FINGER_C2H2_1"/>
    <property type="match status" value="2"/>
</dbReference>
<keyword evidence="12" id="KW-1185">Reference proteome</keyword>
<dbReference type="Proteomes" id="UP000726737">
    <property type="component" value="Unassembled WGS sequence"/>
</dbReference>
<feature type="compositionally biased region" description="Low complexity" evidence="9">
    <location>
        <begin position="413"/>
        <end position="430"/>
    </location>
</feature>
<evidence type="ECO:0000256" key="6">
    <source>
        <dbReference type="ARBA" id="ARBA00023125"/>
    </source>
</evidence>
<dbReference type="GO" id="GO:0000978">
    <property type="term" value="F:RNA polymerase II cis-regulatory region sequence-specific DNA binding"/>
    <property type="evidence" value="ECO:0007669"/>
    <property type="project" value="TreeGrafter"/>
</dbReference>
<dbReference type="PROSITE" id="PS50157">
    <property type="entry name" value="ZINC_FINGER_C2H2_2"/>
    <property type="match status" value="2"/>
</dbReference>
<evidence type="ECO:0000256" key="1">
    <source>
        <dbReference type="ARBA" id="ARBA00004123"/>
    </source>
</evidence>
<dbReference type="InterPro" id="IPR013087">
    <property type="entry name" value="Znf_C2H2_type"/>
</dbReference>
<protein>
    <recommendedName>
        <fullName evidence="10">C2H2-type domain-containing protein</fullName>
    </recommendedName>
</protein>
<feature type="domain" description="C2H2-type" evidence="10">
    <location>
        <begin position="297"/>
        <end position="332"/>
    </location>
</feature>
<sequence length="430" mass="47846">MTREDAELMALGTVAYSMLRQIQACPTELADIVERLVAKKATLVLPTCEAAAVEDSTLTRAFYEDHVITPDSHHGGSALITLSGMQGSLEPASSSFIVQGIRLRIASSCRGLLDVHITSSQQIQVLLIDKPVPSLTTVNGLTTKTTIPKEETHEHTAVLAPIKEELRSEVDMDDVSPTEYSSDWAGSVRSSSVSTESSAAGSHPSHSTSADSYRHDEDNLGSSAHSSSSASIKDSSFVMRTPKKQRRRRRTSEDANRVPSNDPNVKDRFRCDQCGKTFSRATNLRSHRSTHAGIKSFVCEHVDDRDVKCGAAFARRHDLARHAQSRHVEKKTLFCNSCGVGFARRDAYLRHLTNHPICTVPPLLRKQREQEIEQLQEQLQQQQQKLKQQPQPQQHIQQQSEAAQFQERERIAQGQDQGQRQRQEQSQAVA</sequence>
<keyword evidence="2" id="KW-0479">Metal-binding</keyword>
<keyword evidence="4 8" id="KW-0863">Zinc-finger</keyword>